<dbReference type="STRING" id="394193.SAMN04489732_113169"/>
<dbReference type="Proteomes" id="UP000198582">
    <property type="component" value="Unassembled WGS sequence"/>
</dbReference>
<accession>A0A1H8YCH4</accession>
<name>A0A1H8YCH4_9PSEU</name>
<feature type="domain" description="Elongation factor G-binding protein C-terminal treble-clef zinc-finger" evidence="1">
    <location>
        <begin position="8"/>
        <end position="158"/>
    </location>
</feature>
<organism evidence="2 3">
    <name type="scientific">Amycolatopsis saalfeldensis</name>
    <dbReference type="NCBI Taxonomy" id="394193"/>
    <lineage>
        <taxon>Bacteria</taxon>
        <taxon>Bacillati</taxon>
        <taxon>Actinomycetota</taxon>
        <taxon>Actinomycetes</taxon>
        <taxon>Pseudonocardiales</taxon>
        <taxon>Pseudonocardiaceae</taxon>
        <taxon>Amycolatopsis</taxon>
    </lineage>
</organism>
<dbReference type="EMBL" id="FOEF01000013">
    <property type="protein sequence ID" value="SEP49693.1"/>
    <property type="molecule type" value="Genomic_DNA"/>
</dbReference>
<dbReference type="GO" id="GO:0008270">
    <property type="term" value="F:zinc ion binding"/>
    <property type="evidence" value="ECO:0007669"/>
    <property type="project" value="UniProtKB-KW"/>
</dbReference>
<evidence type="ECO:0000259" key="1">
    <source>
        <dbReference type="Pfam" id="PF16571"/>
    </source>
</evidence>
<dbReference type="RefSeq" id="WP_091621639.1">
    <property type="nucleotide sequence ID" value="NZ_FOEF01000013.1"/>
</dbReference>
<dbReference type="InterPro" id="IPR032330">
    <property type="entry name" value="EF-G-binding_C"/>
</dbReference>
<proteinExistence type="predicted"/>
<evidence type="ECO:0000313" key="3">
    <source>
        <dbReference type="Proteomes" id="UP000198582"/>
    </source>
</evidence>
<gene>
    <name evidence="2" type="ORF">SAMN04489732_113169</name>
</gene>
<dbReference type="AlphaFoldDB" id="A0A1H8YCH4"/>
<sequence>MQPLDPDEIRASFVNCSRGEAKSVTVPGDVPWADRDFLGWRDPKAPARAYLVLPYEGEVVGLALRAAPPARSRVRSNMCAFCSTTHSVSDITLFSGRRAGKLGREGNTLGTYACSNLACSRYLRGEIRPDIPQPHESLSLEERIARLEDKVHRFVARVLESR</sequence>
<keyword evidence="2" id="KW-0479">Metal-binding</keyword>
<evidence type="ECO:0000313" key="2">
    <source>
        <dbReference type="EMBL" id="SEP49693.1"/>
    </source>
</evidence>
<keyword evidence="3" id="KW-1185">Reference proteome</keyword>
<keyword evidence="2" id="KW-0863">Zinc-finger</keyword>
<protein>
    <submittedName>
        <fullName evidence="2">FBP C-terminal treble-clef zinc-finger</fullName>
    </submittedName>
</protein>
<reference evidence="2 3" key="1">
    <citation type="submission" date="2016-10" db="EMBL/GenBank/DDBJ databases">
        <authorList>
            <person name="de Groot N.N."/>
        </authorList>
    </citation>
    <scope>NUCLEOTIDE SEQUENCE [LARGE SCALE GENOMIC DNA]</scope>
    <source>
        <strain evidence="2 3">DSM 44993</strain>
    </source>
</reference>
<dbReference type="OrthoDB" id="4171838at2"/>
<keyword evidence="2" id="KW-0862">Zinc</keyword>
<dbReference type="Pfam" id="PF16571">
    <property type="entry name" value="FBP_C"/>
    <property type="match status" value="1"/>
</dbReference>